<keyword evidence="2" id="KW-1003">Cell membrane</keyword>
<evidence type="ECO:0000313" key="8">
    <source>
        <dbReference type="EMBL" id="GMA94376.1"/>
    </source>
</evidence>
<reference evidence="9" key="1">
    <citation type="journal article" date="2019" name="Int. J. Syst. Evol. Microbiol.">
        <title>The Global Catalogue of Microorganisms (GCM) 10K type strain sequencing project: providing services to taxonomists for standard genome sequencing and annotation.</title>
        <authorList>
            <consortium name="The Broad Institute Genomics Platform"/>
            <consortium name="The Broad Institute Genome Sequencing Center for Infectious Disease"/>
            <person name="Wu L."/>
            <person name="Ma J."/>
        </authorList>
    </citation>
    <scope>NUCLEOTIDE SEQUENCE [LARGE SCALE GENOMIC DNA]</scope>
    <source>
        <strain evidence="9">NBRC 108894</strain>
    </source>
</reference>
<name>A0ABQ6K1A6_9MICO</name>
<evidence type="ECO:0000256" key="3">
    <source>
        <dbReference type="ARBA" id="ARBA00022692"/>
    </source>
</evidence>
<evidence type="ECO:0000256" key="5">
    <source>
        <dbReference type="ARBA" id="ARBA00023136"/>
    </source>
</evidence>
<evidence type="ECO:0000313" key="9">
    <source>
        <dbReference type="Proteomes" id="UP001157034"/>
    </source>
</evidence>
<dbReference type="InterPro" id="IPR018076">
    <property type="entry name" value="T2SS_GspF_dom"/>
</dbReference>
<evidence type="ECO:0000256" key="4">
    <source>
        <dbReference type="ARBA" id="ARBA00022989"/>
    </source>
</evidence>
<protein>
    <recommendedName>
        <fullName evidence="7">Type II secretion system protein GspF domain-containing protein</fullName>
    </recommendedName>
</protein>
<organism evidence="8 9">
    <name type="scientific">Pseudolysinimonas kribbensis</name>
    <dbReference type="NCBI Taxonomy" id="433641"/>
    <lineage>
        <taxon>Bacteria</taxon>
        <taxon>Bacillati</taxon>
        <taxon>Actinomycetota</taxon>
        <taxon>Actinomycetes</taxon>
        <taxon>Micrococcales</taxon>
        <taxon>Microbacteriaceae</taxon>
        <taxon>Pseudolysinimonas</taxon>
    </lineage>
</organism>
<evidence type="ECO:0000256" key="1">
    <source>
        <dbReference type="ARBA" id="ARBA00004651"/>
    </source>
</evidence>
<evidence type="ECO:0000256" key="6">
    <source>
        <dbReference type="SAM" id="Phobius"/>
    </source>
</evidence>
<keyword evidence="9" id="KW-1185">Reference proteome</keyword>
<feature type="transmembrane region" description="Helical" evidence="6">
    <location>
        <begin position="130"/>
        <end position="151"/>
    </location>
</feature>
<keyword evidence="5 6" id="KW-0472">Membrane</keyword>
<gene>
    <name evidence="8" type="ORF">GCM10025881_12000</name>
</gene>
<feature type="transmembrane region" description="Helical" evidence="6">
    <location>
        <begin position="275"/>
        <end position="300"/>
    </location>
</feature>
<evidence type="ECO:0000259" key="7">
    <source>
        <dbReference type="Pfam" id="PF00482"/>
    </source>
</evidence>
<keyword evidence="3 6" id="KW-0812">Transmembrane</keyword>
<dbReference type="Pfam" id="PF00482">
    <property type="entry name" value="T2SSF"/>
    <property type="match status" value="1"/>
</dbReference>
<comment type="caution">
    <text evidence="8">The sequence shown here is derived from an EMBL/GenBank/DDBJ whole genome shotgun (WGS) entry which is preliminary data.</text>
</comment>
<proteinExistence type="predicted"/>
<feature type="domain" description="Type II secretion system protein GspF" evidence="7">
    <location>
        <begin position="20"/>
        <end position="139"/>
    </location>
</feature>
<dbReference type="PANTHER" id="PTHR35007">
    <property type="entry name" value="INTEGRAL MEMBRANE PROTEIN-RELATED"/>
    <property type="match status" value="1"/>
</dbReference>
<dbReference type="RefSeq" id="WP_284253321.1">
    <property type="nucleotide sequence ID" value="NZ_BAAAQO010000003.1"/>
</dbReference>
<accession>A0ABQ6K1A6</accession>
<evidence type="ECO:0000256" key="2">
    <source>
        <dbReference type="ARBA" id="ARBA00022475"/>
    </source>
</evidence>
<dbReference type="PANTHER" id="PTHR35007:SF4">
    <property type="entry name" value="CONSERVED TRANSMEMBRANE PROTEIN-RELATED"/>
    <property type="match status" value="1"/>
</dbReference>
<keyword evidence="4 6" id="KW-1133">Transmembrane helix</keyword>
<sequence>MTRSRSRGRPDFAAAASDVERLAVLLDAGVTPSSAWTHVAAGGGAVARSVAAGAPAGHELAMRIGAAATAVQGSERVGWQAVAAAWRVAADAGAPLAPTLRDLAATLRGLAQAAREVEVALAGPVATARVVLLLPLVGIGLAALLGVNALGALVTTVPGWVCLAGGGGLIVLGIRWIGGMVRGASRLDPTPGLPLDLLAIALRGGASADRATALVAESVTDAGLPAPGEAGAEVLAFSRAAGVPAGALLRAEAEELRRRERAAAAMRAARLETRLLAPLGLCVLPAFVLLGVAPVLLALLSSTAAAL</sequence>
<feature type="transmembrane region" description="Helical" evidence="6">
    <location>
        <begin position="157"/>
        <end position="177"/>
    </location>
</feature>
<comment type="subcellular location">
    <subcellularLocation>
        <location evidence="1">Cell membrane</location>
        <topology evidence="1">Multi-pass membrane protein</topology>
    </subcellularLocation>
</comment>
<dbReference type="EMBL" id="BSVB01000001">
    <property type="protein sequence ID" value="GMA94376.1"/>
    <property type="molecule type" value="Genomic_DNA"/>
</dbReference>
<dbReference type="Proteomes" id="UP001157034">
    <property type="component" value="Unassembled WGS sequence"/>
</dbReference>